<feature type="region of interest" description="Disordered" evidence="1">
    <location>
        <begin position="47"/>
        <end position="76"/>
    </location>
</feature>
<sequence length="512" mass="56691">MSEHSSSPVTRSRRPKRLPAKTCDDNVLGISWKEERELRKAMYVSLRQKNKPSNGPQLRSRKMLHRQAARKYSSTAENGFKASAVSLRNPARGREALAKRTAQGKLRAAKLRATSRLRSDSTHIGSRSTRANGFQSNKRGLKTEIENNFTDIAAKYQEPTCSKRPHVNQHKTPSVLNVARSIVRARSNGHGSKMLHRSAPNCGPSVVTAASKRPTLMSASNDAKVTSTHYKRPISPKRSRLRSPLKFAPSAARTNDRNRKSGLPRSERHSVSQPVVTTKSPLKRGTDSPELDTVRPERRLFCSPDAPVCVPVKRTSDIIPRELCQDPEGRPVSVHDFVEFICYHGTPCLDPKLEWFDQTRRRPTACASSNSPKLPFSGCRSGSNSCPGDDLKTFQRGDSVSAAGSVTQACPSRSAKSEDHLISTPQSRLFSISSKICVAKKLASAHPHDGCIRSPILEIPSEIPSISSKPQDIDLLVSDSTIVLPRKRNRNTRGLCVTRTNTDTSRRSRNRH</sequence>
<feature type="region of interest" description="Disordered" evidence="1">
    <location>
        <begin position="493"/>
        <end position="512"/>
    </location>
</feature>
<protein>
    <submittedName>
        <fullName evidence="2">Uncharacterized protein</fullName>
    </submittedName>
</protein>
<dbReference type="OrthoDB" id="6266332at2759"/>
<feature type="region of interest" description="Disordered" evidence="1">
    <location>
        <begin position="112"/>
        <end position="134"/>
    </location>
</feature>
<feature type="compositionally biased region" description="Basic residues" evidence="1">
    <location>
        <begin position="59"/>
        <end position="69"/>
    </location>
</feature>
<feature type="compositionally biased region" description="Basic and acidic residues" evidence="1">
    <location>
        <begin position="284"/>
        <end position="296"/>
    </location>
</feature>
<proteinExistence type="predicted"/>
<accession>A0A3R7C8Y6</accession>
<comment type="caution">
    <text evidence="2">The sequence shown here is derived from an EMBL/GenBank/DDBJ whole genome shotgun (WGS) entry which is preliminary data.</text>
</comment>
<organism evidence="2 3">
    <name type="scientific">Clonorchis sinensis</name>
    <name type="common">Chinese liver fluke</name>
    <dbReference type="NCBI Taxonomy" id="79923"/>
    <lineage>
        <taxon>Eukaryota</taxon>
        <taxon>Metazoa</taxon>
        <taxon>Spiralia</taxon>
        <taxon>Lophotrochozoa</taxon>
        <taxon>Platyhelminthes</taxon>
        <taxon>Trematoda</taxon>
        <taxon>Digenea</taxon>
        <taxon>Opisthorchiida</taxon>
        <taxon>Opisthorchiata</taxon>
        <taxon>Opisthorchiidae</taxon>
        <taxon>Clonorchis</taxon>
    </lineage>
</organism>
<evidence type="ECO:0000256" key="1">
    <source>
        <dbReference type="SAM" id="MobiDB-lite"/>
    </source>
</evidence>
<dbReference type="AlphaFoldDB" id="A0A3R7C8Y6"/>
<name>A0A3R7C8Y6_CLOSI</name>
<gene>
    <name evidence="2" type="ORF">CSKR_103599</name>
</gene>
<feature type="compositionally biased region" description="Polar residues" evidence="1">
    <location>
        <begin position="1"/>
        <end position="10"/>
    </location>
</feature>
<keyword evidence="3" id="KW-1185">Reference proteome</keyword>
<feature type="compositionally biased region" description="Polar residues" evidence="1">
    <location>
        <begin position="122"/>
        <end position="134"/>
    </location>
</feature>
<feature type="compositionally biased region" description="Basic and acidic residues" evidence="1">
    <location>
        <begin position="254"/>
        <end position="270"/>
    </location>
</feature>
<evidence type="ECO:0000313" key="3">
    <source>
        <dbReference type="Proteomes" id="UP000286415"/>
    </source>
</evidence>
<reference evidence="2 3" key="1">
    <citation type="journal article" date="2018" name="Biotechnol. Adv.">
        <title>Improved genomic resources and new bioinformatic workflow for the carcinogenic parasite Clonorchis sinensis: Biotechnological implications.</title>
        <authorList>
            <person name="Wang D."/>
            <person name="Korhonen P.K."/>
            <person name="Gasser R.B."/>
            <person name="Young N.D."/>
        </authorList>
    </citation>
    <scope>NUCLEOTIDE SEQUENCE [LARGE SCALE GENOMIC DNA]</scope>
    <source>
        <strain evidence="2">Cs-k2</strain>
    </source>
</reference>
<dbReference type="Proteomes" id="UP000286415">
    <property type="component" value="Unassembled WGS sequence"/>
</dbReference>
<feature type="compositionally biased region" description="Polar residues" evidence="1">
    <location>
        <begin position="217"/>
        <end position="228"/>
    </location>
</feature>
<reference evidence="2 3" key="2">
    <citation type="journal article" date="2021" name="Genomics">
        <title>High-quality reference genome for Clonorchis sinensis.</title>
        <authorList>
            <person name="Young N.D."/>
            <person name="Stroehlein A.J."/>
            <person name="Kinkar L."/>
            <person name="Wang T."/>
            <person name="Sohn W.M."/>
            <person name="Chang B.C.H."/>
            <person name="Kaur P."/>
            <person name="Weisz D."/>
            <person name="Dudchenko O."/>
            <person name="Aiden E.L."/>
            <person name="Korhonen P.K."/>
            <person name="Gasser R.B."/>
        </authorList>
    </citation>
    <scope>NUCLEOTIDE SEQUENCE [LARGE SCALE GENOMIC DNA]</scope>
    <source>
        <strain evidence="2">Cs-k2</strain>
    </source>
</reference>
<evidence type="ECO:0000313" key="2">
    <source>
        <dbReference type="EMBL" id="KAG5444887.1"/>
    </source>
</evidence>
<feature type="region of interest" description="Disordered" evidence="1">
    <location>
        <begin position="212"/>
        <end position="296"/>
    </location>
</feature>
<feature type="compositionally biased region" description="Polar residues" evidence="1">
    <location>
        <begin position="271"/>
        <end position="280"/>
    </location>
</feature>
<dbReference type="EMBL" id="NIRI02000056">
    <property type="protein sequence ID" value="KAG5444887.1"/>
    <property type="molecule type" value="Genomic_DNA"/>
</dbReference>
<dbReference type="InParanoid" id="A0A3R7C8Y6"/>
<feature type="region of interest" description="Disordered" evidence="1">
    <location>
        <begin position="1"/>
        <end position="21"/>
    </location>
</feature>
<feature type="compositionally biased region" description="Basic residues" evidence="1">
    <location>
        <begin position="229"/>
        <end position="243"/>
    </location>
</feature>